<accession>A0AAV4A745</accession>
<gene>
    <name evidence="1" type="ORF">PoB_002923700</name>
</gene>
<dbReference type="Proteomes" id="UP000735302">
    <property type="component" value="Unassembled WGS sequence"/>
</dbReference>
<dbReference type="AlphaFoldDB" id="A0AAV4A745"/>
<dbReference type="EMBL" id="BLXT01003625">
    <property type="protein sequence ID" value="GFO02732.1"/>
    <property type="molecule type" value="Genomic_DNA"/>
</dbReference>
<keyword evidence="2" id="KW-1185">Reference proteome</keyword>
<organism evidence="1 2">
    <name type="scientific">Plakobranchus ocellatus</name>
    <dbReference type="NCBI Taxonomy" id="259542"/>
    <lineage>
        <taxon>Eukaryota</taxon>
        <taxon>Metazoa</taxon>
        <taxon>Spiralia</taxon>
        <taxon>Lophotrochozoa</taxon>
        <taxon>Mollusca</taxon>
        <taxon>Gastropoda</taxon>
        <taxon>Heterobranchia</taxon>
        <taxon>Euthyneura</taxon>
        <taxon>Panpulmonata</taxon>
        <taxon>Sacoglossa</taxon>
        <taxon>Placobranchoidea</taxon>
        <taxon>Plakobranchidae</taxon>
        <taxon>Plakobranchus</taxon>
    </lineage>
</organism>
<proteinExistence type="predicted"/>
<sequence>MNQVDETALPTPENWHSAWQTQWSADRSQGAVTLAGQRERLDRPWPSPFVVTCSANLPLCPAQECAGDIALGDPDVIVAAVVRLGGFSKGFGKDKGLGCRAY</sequence>
<reference evidence="1 2" key="1">
    <citation type="journal article" date="2021" name="Elife">
        <title>Chloroplast acquisition without the gene transfer in kleptoplastic sea slugs, Plakobranchus ocellatus.</title>
        <authorList>
            <person name="Maeda T."/>
            <person name="Takahashi S."/>
            <person name="Yoshida T."/>
            <person name="Shimamura S."/>
            <person name="Takaki Y."/>
            <person name="Nagai Y."/>
            <person name="Toyoda A."/>
            <person name="Suzuki Y."/>
            <person name="Arimoto A."/>
            <person name="Ishii H."/>
            <person name="Satoh N."/>
            <person name="Nishiyama T."/>
            <person name="Hasebe M."/>
            <person name="Maruyama T."/>
            <person name="Minagawa J."/>
            <person name="Obokata J."/>
            <person name="Shigenobu S."/>
        </authorList>
    </citation>
    <scope>NUCLEOTIDE SEQUENCE [LARGE SCALE GENOMIC DNA]</scope>
</reference>
<evidence type="ECO:0000313" key="2">
    <source>
        <dbReference type="Proteomes" id="UP000735302"/>
    </source>
</evidence>
<evidence type="ECO:0000313" key="1">
    <source>
        <dbReference type="EMBL" id="GFO02732.1"/>
    </source>
</evidence>
<comment type="caution">
    <text evidence="1">The sequence shown here is derived from an EMBL/GenBank/DDBJ whole genome shotgun (WGS) entry which is preliminary data.</text>
</comment>
<name>A0AAV4A745_9GAST</name>
<protein>
    <submittedName>
        <fullName evidence="1">Uncharacterized protein</fullName>
    </submittedName>
</protein>